<dbReference type="Proteomes" id="UP000261660">
    <property type="component" value="Unplaced"/>
</dbReference>
<proteinExistence type="predicted"/>
<keyword evidence="1" id="KW-0812">Transmembrane</keyword>
<name>A0A3Q3E5E8_9LABR</name>
<evidence type="ECO:0000313" key="2">
    <source>
        <dbReference type="Ensembl" id="ENSLBEP00000002585.1"/>
    </source>
</evidence>
<dbReference type="AlphaFoldDB" id="A0A3Q3E5E8"/>
<keyword evidence="1" id="KW-0472">Membrane</keyword>
<dbReference type="Ensembl" id="ENSLBET00000002726.1">
    <property type="protein sequence ID" value="ENSLBEP00000002585.1"/>
    <property type="gene ID" value="ENSLBEG00000001729.1"/>
</dbReference>
<protein>
    <submittedName>
        <fullName evidence="2">Uncharacterized protein</fullName>
    </submittedName>
</protein>
<evidence type="ECO:0000313" key="3">
    <source>
        <dbReference type="Proteomes" id="UP000261660"/>
    </source>
</evidence>
<dbReference type="InParanoid" id="A0A3Q3E5E8"/>
<reference evidence="2" key="2">
    <citation type="submission" date="2025-09" db="UniProtKB">
        <authorList>
            <consortium name="Ensembl"/>
        </authorList>
    </citation>
    <scope>IDENTIFICATION</scope>
</reference>
<sequence>MTYSVGSITGPNGGKTNFTSLSRTCSTTPQDQTVSEDGLQLCDAIISPNIGNIEDTIPNDFLRSSMEGEETTTLVLKGFLFYSYFIVILSYAIPAPVTERSILTMSGFGNPRHAQKCPDLDIQIHHLNKCCTVTPVCSETITWRKETASKCLFCEMQ</sequence>
<reference evidence="2" key="1">
    <citation type="submission" date="2025-08" db="UniProtKB">
        <authorList>
            <consortium name="Ensembl"/>
        </authorList>
    </citation>
    <scope>IDENTIFICATION</scope>
</reference>
<accession>A0A3Q3E5E8</accession>
<keyword evidence="3" id="KW-1185">Reference proteome</keyword>
<keyword evidence="1" id="KW-1133">Transmembrane helix</keyword>
<feature type="transmembrane region" description="Helical" evidence="1">
    <location>
        <begin position="74"/>
        <end position="93"/>
    </location>
</feature>
<organism evidence="2 3">
    <name type="scientific">Labrus bergylta</name>
    <name type="common">ballan wrasse</name>
    <dbReference type="NCBI Taxonomy" id="56723"/>
    <lineage>
        <taxon>Eukaryota</taxon>
        <taxon>Metazoa</taxon>
        <taxon>Chordata</taxon>
        <taxon>Craniata</taxon>
        <taxon>Vertebrata</taxon>
        <taxon>Euteleostomi</taxon>
        <taxon>Actinopterygii</taxon>
        <taxon>Neopterygii</taxon>
        <taxon>Teleostei</taxon>
        <taxon>Neoteleostei</taxon>
        <taxon>Acanthomorphata</taxon>
        <taxon>Eupercaria</taxon>
        <taxon>Labriformes</taxon>
        <taxon>Labridae</taxon>
        <taxon>Labrus</taxon>
    </lineage>
</organism>
<evidence type="ECO:0000256" key="1">
    <source>
        <dbReference type="SAM" id="Phobius"/>
    </source>
</evidence>